<dbReference type="NCBIfam" id="TIGR00688">
    <property type="entry name" value="rarD"/>
    <property type="match status" value="1"/>
</dbReference>
<name>A0ABP9GKX0_9ACTN</name>
<comment type="caution">
    <text evidence="10">The sequence shown here is derived from an EMBL/GenBank/DDBJ whole genome shotgun (WGS) entry which is preliminary data.</text>
</comment>
<comment type="similarity">
    <text evidence="2">Belongs to the EamA transporter family.</text>
</comment>
<evidence type="ECO:0000256" key="4">
    <source>
        <dbReference type="ARBA" id="ARBA00022475"/>
    </source>
</evidence>
<evidence type="ECO:0000313" key="11">
    <source>
        <dbReference type="Proteomes" id="UP001500466"/>
    </source>
</evidence>
<dbReference type="SUPFAM" id="SSF103481">
    <property type="entry name" value="Multidrug resistance efflux transporter EmrE"/>
    <property type="match status" value="2"/>
</dbReference>
<dbReference type="InterPro" id="IPR004626">
    <property type="entry name" value="RarD"/>
</dbReference>
<evidence type="ECO:0000256" key="1">
    <source>
        <dbReference type="ARBA" id="ARBA00004651"/>
    </source>
</evidence>
<evidence type="ECO:0000256" key="7">
    <source>
        <dbReference type="ARBA" id="ARBA00023136"/>
    </source>
</evidence>
<feature type="transmembrane region" description="Helical" evidence="8">
    <location>
        <begin position="117"/>
        <end position="134"/>
    </location>
</feature>
<feature type="transmembrane region" description="Helical" evidence="8">
    <location>
        <begin position="86"/>
        <end position="105"/>
    </location>
</feature>
<evidence type="ECO:0000256" key="6">
    <source>
        <dbReference type="ARBA" id="ARBA00022989"/>
    </source>
</evidence>
<evidence type="ECO:0000259" key="9">
    <source>
        <dbReference type="Pfam" id="PF00892"/>
    </source>
</evidence>
<dbReference type="EMBL" id="BAABHS010000001">
    <property type="protein sequence ID" value="GAA4946895.1"/>
    <property type="molecule type" value="Genomic_DNA"/>
</dbReference>
<keyword evidence="5 8" id="KW-0812">Transmembrane</keyword>
<dbReference type="PANTHER" id="PTHR22911">
    <property type="entry name" value="ACYL-MALONYL CONDENSING ENZYME-RELATED"/>
    <property type="match status" value="1"/>
</dbReference>
<proteinExistence type="inferred from homology"/>
<feature type="transmembrane region" description="Helical" evidence="8">
    <location>
        <begin position="52"/>
        <end position="74"/>
    </location>
</feature>
<feature type="transmembrane region" description="Helical" evidence="8">
    <location>
        <begin position="21"/>
        <end position="40"/>
    </location>
</feature>
<dbReference type="Proteomes" id="UP001500466">
    <property type="component" value="Unassembled WGS sequence"/>
</dbReference>
<comment type="subcellular location">
    <subcellularLocation>
        <location evidence="1">Cell membrane</location>
        <topology evidence="1">Multi-pass membrane protein</topology>
    </subcellularLocation>
</comment>
<protein>
    <submittedName>
        <fullName evidence="10">EamA family transporter RarD</fullName>
    </submittedName>
</protein>
<dbReference type="Pfam" id="PF00892">
    <property type="entry name" value="EamA"/>
    <property type="match status" value="1"/>
</dbReference>
<gene>
    <name evidence="10" type="primary">rarD_1</name>
    <name evidence="10" type="ORF">GCM10023205_03450</name>
</gene>
<evidence type="ECO:0000256" key="5">
    <source>
        <dbReference type="ARBA" id="ARBA00022692"/>
    </source>
</evidence>
<keyword evidence="3" id="KW-0813">Transport</keyword>
<feature type="domain" description="EamA" evidence="9">
    <location>
        <begin position="21"/>
        <end position="157"/>
    </location>
</feature>
<evidence type="ECO:0000256" key="2">
    <source>
        <dbReference type="ARBA" id="ARBA00007362"/>
    </source>
</evidence>
<keyword evidence="6 8" id="KW-1133">Transmembrane helix</keyword>
<keyword evidence="4" id="KW-1003">Cell membrane</keyword>
<dbReference type="PANTHER" id="PTHR22911:SF137">
    <property type="entry name" value="SOLUTE CARRIER FAMILY 35 MEMBER G2-RELATED"/>
    <property type="match status" value="1"/>
</dbReference>
<feature type="transmembrane region" description="Helical" evidence="8">
    <location>
        <begin position="141"/>
        <end position="159"/>
    </location>
</feature>
<keyword evidence="11" id="KW-1185">Reference proteome</keyword>
<reference evidence="11" key="1">
    <citation type="journal article" date="2019" name="Int. J. Syst. Evol. Microbiol.">
        <title>The Global Catalogue of Microorganisms (GCM) 10K type strain sequencing project: providing services to taxonomists for standard genome sequencing and annotation.</title>
        <authorList>
            <consortium name="The Broad Institute Genomics Platform"/>
            <consortium name="The Broad Institute Genome Sequencing Center for Infectious Disease"/>
            <person name="Wu L."/>
            <person name="Ma J."/>
        </authorList>
    </citation>
    <scope>NUCLEOTIDE SEQUENCE [LARGE SCALE GENOMIC DNA]</scope>
    <source>
        <strain evidence="11">JCM 17986</strain>
    </source>
</reference>
<organism evidence="10 11">
    <name type="scientific">Yinghuangia aomiensis</name>
    <dbReference type="NCBI Taxonomy" id="676205"/>
    <lineage>
        <taxon>Bacteria</taxon>
        <taxon>Bacillati</taxon>
        <taxon>Actinomycetota</taxon>
        <taxon>Actinomycetes</taxon>
        <taxon>Kitasatosporales</taxon>
        <taxon>Streptomycetaceae</taxon>
        <taxon>Yinghuangia</taxon>
    </lineage>
</organism>
<dbReference type="InterPro" id="IPR037185">
    <property type="entry name" value="EmrE-like"/>
</dbReference>
<feature type="transmembrane region" description="Helical" evidence="8">
    <location>
        <begin position="224"/>
        <end position="243"/>
    </location>
</feature>
<sequence length="367" mass="39240">MPETRGRAVGTVATPGGEERRGLWLGVAAYVMWGLFPLYWPHLKPAGAVEILAHRMVWSLVFMLLVLAVLRRWSWIRVLLRDRARLAKIVVAGIVITANWGLYIWGVNSHQVVETSLGYFINPLAFIAIGVLVLGERLRNAQWVAVGLGVAAVVVLTVAYGRLPWLALVLATSFTIYGYVKKTVGLAPTESLTAETAVMFLPTAGYLAYLSWTGEGTLGTVSVGHTLLLLGTGIVTAIPLLCFGAATVRVPLSTIGMLQYLGPILQFSVGVWIDHEEMPGSRWAGFGLIWGALVVLSADALRQSRQTRRALARSAAVPAASLPADTVAVNPIAVNPVAVNPIAVAPVAAEPVAEAPVRPEPEPEPTV</sequence>
<accession>A0ABP9GKX0</accession>
<evidence type="ECO:0000256" key="3">
    <source>
        <dbReference type="ARBA" id="ARBA00022448"/>
    </source>
</evidence>
<evidence type="ECO:0000313" key="10">
    <source>
        <dbReference type="EMBL" id="GAA4946895.1"/>
    </source>
</evidence>
<feature type="transmembrane region" description="Helical" evidence="8">
    <location>
        <begin position="283"/>
        <end position="301"/>
    </location>
</feature>
<feature type="transmembrane region" description="Helical" evidence="8">
    <location>
        <begin position="250"/>
        <end position="271"/>
    </location>
</feature>
<dbReference type="InterPro" id="IPR000620">
    <property type="entry name" value="EamA_dom"/>
</dbReference>
<evidence type="ECO:0000256" key="8">
    <source>
        <dbReference type="SAM" id="Phobius"/>
    </source>
</evidence>
<keyword evidence="7 8" id="KW-0472">Membrane</keyword>